<organism evidence="2 3">
    <name type="scientific">Achromobacter insuavis</name>
    <dbReference type="NCBI Taxonomy" id="1287735"/>
    <lineage>
        <taxon>Bacteria</taxon>
        <taxon>Pseudomonadati</taxon>
        <taxon>Pseudomonadota</taxon>
        <taxon>Betaproteobacteria</taxon>
        <taxon>Burkholderiales</taxon>
        <taxon>Alcaligenaceae</taxon>
        <taxon>Achromobacter</taxon>
    </lineage>
</organism>
<dbReference type="Proteomes" id="UP000507979">
    <property type="component" value="Unassembled WGS sequence"/>
</dbReference>
<dbReference type="EMBL" id="CADIJR010000159">
    <property type="protein sequence ID" value="CAB3718258.1"/>
    <property type="molecule type" value="Genomic_DNA"/>
</dbReference>
<name>A0A6J5BUX1_9BURK</name>
<evidence type="ECO:0000313" key="2">
    <source>
        <dbReference type="EMBL" id="CAB3718258.1"/>
    </source>
</evidence>
<protein>
    <recommendedName>
        <fullName evidence="4">Hydantoinase B/oxoprolinase domain-containing protein</fullName>
    </recommendedName>
</protein>
<feature type="region of interest" description="Disordered" evidence="1">
    <location>
        <begin position="1"/>
        <end position="23"/>
    </location>
</feature>
<evidence type="ECO:0008006" key="4">
    <source>
        <dbReference type="Google" id="ProtNLM"/>
    </source>
</evidence>
<proteinExistence type="predicted"/>
<reference evidence="2 3" key="1">
    <citation type="submission" date="2020-04" db="EMBL/GenBank/DDBJ databases">
        <authorList>
            <person name="De Canck E."/>
        </authorList>
    </citation>
    <scope>NUCLEOTIDE SEQUENCE [LARGE SCALE GENOMIC DNA]</scope>
    <source>
        <strain evidence="2 3">LMG 26845</strain>
    </source>
</reference>
<dbReference type="AlphaFoldDB" id="A0A6J5BUX1"/>
<evidence type="ECO:0000313" key="3">
    <source>
        <dbReference type="Proteomes" id="UP000507979"/>
    </source>
</evidence>
<gene>
    <name evidence="2" type="ORF">LMG26845_06177</name>
</gene>
<keyword evidence="3" id="KW-1185">Reference proteome</keyword>
<sequence length="53" mass="5471">MPAGERLVVHTPGGGGLGDPARRDAARVERDVRYGLVSVEQAGSAYQHDGAPA</sequence>
<accession>A0A6J5BUX1</accession>
<evidence type="ECO:0000256" key="1">
    <source>
        <dbReference type="SAM" id="MobiDB-lite"/>
    </source>
</evidence>